<name>A0ABV0N8P1_9TELE</name>
<dbReference type="EMBL" id="JAHRIO010027327">
    <property type="protein sequence ID" value="MEQ2166948.1"/>
    <property type="molecule type" value="Genomic_DNA"/>
</dbReference>
<gene>
    <name evidence="1" type="ORF">GOODEAATRI_033723</name>
</gene>
<accession>A0ABV0N8P1</accession>
<reference evidence="1 2" key="1">
    <citation type="submission" date="2021-06" db="EMBL/GenBank/DDBJ databases">
        <authorList>
            <person name="Palmer J.M."/>
        </authorList>
    </citation>
    <scope>NUCLEOTIDE SEQUENCE [LARGE SCALE GENOMIC DNA]</scope>
    <source>
        <strain evidence="1 2">GA_2019</strain>
        <tissue evidence="1">Muscle</tissue>
    </source>
</reference>
<evidence type="ECO:0000313" key="2">
    <source>
        <dbReference type="Proteomes" id="UP001476798"/>
    </source>
</evidence>
<proteinExistence type="predicted"/>
<dbReference type="Proteomes" id="UP001476798">
    <property type="component" value="Unassembled WGS sequence"/>
</dbReference>
<sequence>MSFKPKSHKGLGDEERMTRLRGFASDGVWPSNAGNPQSEEVACSLSEATSVLVSCVCSEAYEKGETRLIVIYEMMYCFGLKNAQSNHGDRPPFLECLRPPIVAFMLPR</sequence>
<evidence type="ECO:0000313" key="1">
    <source>
        <dbReference type="EMBL" id="MEQ2166948.1"/>
    </source>
</evidence>
<organism evidence="1 2">
    <name type="scientific">Goodea atripinnis</name>
    <dbReference type="NCBI Taxonomy" id="208336"/>
    <lineage>
        <taxon>Eukaryota</taxon>
        <taxon>Metazoa</taxon>
        <taxon>Chordata</taxon>
        <taxon>Craniata</taxon>
        <taxon>Vertebrata</taxon>
        <taxon>Euteleostomi</taxon>
        <taxon>Actinopterygii</taxon>
        <taxon>Neopterygii</taxon>
        <taxon>Teleostei</taxon>
        <taxon>Neoteleostei</taxon>
        <taxon>Acanthomorphata</taxon>
        <taxon>Ovalentaria</taxon>
        <taxon>Atherinomorphae</taxon>
        <taxon>Cyprinodontiformes</taxon>
        <taxon>Goodeidae</taxon>
        <taxon>Goodea</taxon>
    </lineage>
</organism>
<keyword evidence="2" id="KW-1185">Reference proteome</keyword>
<comment type="caution">
    <text evidence="1">The sequence shown here is derived from an EMBL/GenBank/DDBJ whole genome shotgun (WGS) entry which is preliminary data.</text>
</comment>
<protein>
    <submittedName>
        <fullName evidence="1">Uncharacterized protein</fullName>
    </submittedName>
</protein>